<keyword evidence="1" id="KW-0175">Coiled coil</keyword>
<proteinExistence type="predicted"/>
<reference evidence="2 3" key="1">
    <citation type="submission" date="2016-10" db="EMBL/GenBank/DDBJ databases">
        <authorList>
            <person name="de Groot N.N."/>
        </authorList>
    </citation>
    <scope>NUCLEOTIDE SEQUENCE [LARGE SCALE GENOMIC DNA]</scope>
    <source>
        <strain evidence="2 3">DSM 23995</strain>
    </source>
</reference>
<name>A0A1I2FMB6_9BACI</name>
<organism evidence="2 3">
    <name type="scientific">Alteribacillus iranensis</name>
    <dbReference type="NCBI Taxonomy" id="930128"/>
    <lineage>
        <taxon>Bacteria</taxon>
        <taxon>Bacillati</taxon>
        <taxon>Bacillota</taxon>
        <taxon>Bacilli</taxon>
        <taxon>Bacillales</taxon>
        <taxon>Bacillaceae</taxon>
        <taxon>Alteribacillus</taxon>
    </lineage>
</organism>
<protein>
    <submittedName>
        <fullName evidence="2">Predicted house-cleaning noncanonical NTP pyrophosphatase, all-alpha NTP-PPase (MazG) superfamily</fullName>
    </submittedName>
</protein>
<evidence type="ECO:0000256" key="1">
    <source>
        <dbReference type="SAM" id="Coils"/>
    </source>
</evidence>
<dbReference type="RefSeq" id="WP_091664263.1">
    <property type="nucleotide sequence ID" value="NZ_FONT01000014.1"/>
</dbReference>
<evidence type="ECO:0000313" key="3">
    <source>
        <dbReference type="Proteomes" id="UP000199516"/>
    </source>
</evidence>
<feature type="coiled-coil region" evidence="1">
    <location>
        <begin position="31"/>
        <end position="61"/>
    </location>
</feature>
<accession>A0A1I2FMB6</accession>
<dbReference type="STRING" id="930128.SAMN05192532_11413"/>
<dbReference type="OrthoDB" id="9813491at2"/>
<dbReference type="Proteomes" id="UP000199516">
    <property type="component" value="Unassembled WGS sequence"/>
</dbReference>
<gene>
    <name evidence="2" type="ORF">SAMN05192532_11413</name>
</gene>
<dbReference type="EMBL" id="FONT01000014">
    <property type="protein sequence ID" value="SFF05561.1"/>
    <property type="molecule type" value="Genomic_DNA"/>
</dbReference>
<dbReference type="SUPFAM" id="SSF101386">
    <property type="entry name" value="all-alpha NTP pyrophosphatases"/>
    <property type="match status" value="1"/>
</dbReference>
<dbReference type="AlphaFoldDB" id="A0A1I2FMB6"/>
<dbReference type="CDD" id="cd11532">
    <property type="entry name" value="NTP-PPase_COG4997"/>
    <property type="match status" value="1"/>
</dbReference>
<evidence type="ECO:0000313" key="2">
    <source>
        <dbReference type="EMBL" id="SFF05561.1"/>
    </source>
</evidence>
<keyword evidence="3" id="KW-1185">Reference proteome</keyword>
<dbReference type="InterPro" id="IPR038735">
    <property type="entry name" value="MSMEG_1276-like_NTP-PPase_dom"/>
</dbReference>
<sequence>MTVHNKLVRDKIPEIIERAGKKYTATKLNEEEFARELRKKLEEEVSEYMEAEKDQDALEELADISELLHALAQVHGGRMEDVEDIRKEKAEKRGGFERRIFLQEVQE</sequence>